<gene>
    <name evidence="2" type="ORF">J2S15_002772</name>
</gene>
<feature type="transmembrane region" description="Helical" evidence="1">
    <location>
        <begin position="189"/>
        <end position="207"/>
    </location>
</feature>
<evidence type="ECO:0008006" key="4">
    <source>
        <dbReference type="Google" id="ProtNLM"/>
    </source>
</evidence>
<evidence type="ECO:0000313" key="3">
    <source>
        <dbReference type="Proteomes" id="UP001230220"/>
    </source>
</evidence>
<dbReference type="RefSeq" id="WP_307409255.1">
    <property type="nucleotide sequence ID" value="NZ_JAUSUR010000005.1"/>
</dbReference>
<feature type="transmembrane region" description="Helical" evidence="1">
    <location>
        <begin position="111"/>
        <end position="132"/>
    </location>
</feature>
<reference evidence="2 3" key="1">
    <citation type="submission" date="2023-07" db="EMBL/GenBank/DDBJ databases">
        <title>Genomic Encyclopedia of Type Strains, Phase IV (KMG-IV): sequencing the most valuable type-strain genomes for metagenomic binning, comparative biology and taxonomic classification.</title>
        <authorList>
            <person name="Goeker M."/>
        </authorList>
    </citation>
    <scope>NUCLEOTIDE SEQUENCE [LARGE SCALE GENOMIC DNA]</scope>
    <source>
        <strain evidence="2 3">DSM 16784</strain>
    </source>
</reference>
<dbReference type="EMBL" id="JAUSUR010000005">
    <property type="protein sequence ID" value="MDQ0362019.1"/>
    <property type="molecule type" value="Genomic_DNA"/>
</dbReference>
<dbReference type="Proteomes" id="UP001230220">
    <property type="component" value="Unassembled WGS sequence"/>
</dbReference>
<keyword evidence="1" id="KW-0812">Transmembrane</keyword>
<dbReference type="NCBIfam" id="NF038403">
    <property type="entry name" value="perm_prefix_1"/>
    <property type="match status" value="1"/>
</dbReference>
<keyword evidence="1" id="KW-1133">Transmembrane helix</keyword>
<proteinExistence type="predicted"/>
<dbReference type="InterPro" id="IPR047928">
    <property type="entry name" value="Perm_prefix_1"/>
</dbReference>
<feature type="transmembrane region" description="Helical" evidence="1">
    <location>
        <begin position="85"/>
        <end position="105"/>
    </location>
</feature>
<evidence type="ECO:0000256" key="1">
    <source>
        <dbReference type="SAM" id="Phobius"/>
    </source>
</evidence>
<evidence type="ECO:0000313" key="2">
    <source>
        <dbReference type="EMBL" id="MDQ0362019.1"/>
    </source>
</evidence>
<organism evidence="2 3">
    <name type="scientific">Breznakia pachnodae</name>
    <dbReference type="NCBI Taxonomy" id="265178"/>
    <lineage>
        <taxon>Bacteria</taxon>
        <taxon>Bacillati</taxon>
        <taxon>Bacillota</taxon>
        <taxon>Erysipelotrichia</taxon>
        <taxon>Erysipelotrichales</taxon>
        <taxon>Erysipelotrichaceae</taxon>
        <taxon>Breznakia</taxon>
    </lineage>
</organism>
<accession>A0ABU0E549</accession>
<keyword evidence="3" id="KW-1185">Reference proteome</keyword>
<name>A0ABU0E549_9FIRM</name>
<sequence>MNEELRKYLNELFKDAPKTRATYELKEELIANSNDRYFDLVESGVPEDEALHIVIESIGDIDQLFDSVEPKEKPKVNEQDLKRKALFKTVAIGLYIFGFILLLAIEEFTRTDSLGFIVFLIMAAIATCILVYDATAYPNYKKQDDTVVEDFKEWNHNKRKNSEIRSSVHTIIWMSTLVIYFVVSFLTMAWYITWVIFLIGVCARAIADLMLQTSRNDY</sequence>
<protein>
    <recommendedName>
        <fullName evidence="4">DUF1700 domain-containing protein</fullName>
    </recommendedName>
</protein>
<feature type="transmembrane region" description="Helical" evidence="1">
    <location>
        <begin position="166"/>
        <end position="183"/>
    </location>
</feature>
<keyword evidence="1" id="KW-0472">Membrane</keyword>
<comment type="caution">
    <text evidence="2">The sequence shown here is derived from an EMBL/GenBank/DDBJ whole genome shotgun (WGS) entry which is preliminary data.</text>
</comment>